<sequence length="1132" mass="126852">MKRIKPIQILLAIALLVLGISCVQEKTPKAKVEAPTADDATVWTFWHWVHGAVSKEGITADLEAMKKQGIGGAYIFAIRDTAGLYENQLVTYSPEWFDVVKYTVKEAKRLGISLGFNTCDGFTTAGGPWITPDLSMQKVVWADTIVEGGAQLHFSLPKPEDYKGYYEDIATYAYPVADYEQDSWVIQPTVSSNMQEGDLQYLATKNNDKTFTSKKEGWIEYAFNKPFTCRTIQISTGWANYQSNRLIVQVSNDGETFREHTRLVPPRSGWQDLYQPNTQAITPVTAKYFRFVFEKDGSEPGAEDLDDAKWSPKLQLKGLRLLSSARINQFEGKNASIWRIADETKTYAEDGQFVSLNTLINVTEYVSADGVLNWNAPEGKWKIIRMGHTSTGAENYIGGGARGLECDKFSEDAVKLQFDKWFGEIYNQVGEDAHGTLTRMLCDSWECGSQNWTAKFPEEFEKRMGYSLMPYLPVMAGVPLESADVSESVLRDVRETVTELFADKFSCTMAAEAHQLGVKFVEESNAPTGVVDGMLHQKYVDYPAGEFWFQSPSHDKPNDVLDAISAAHIYGKPVIQSESFTEIRLDWNETPAMLKPYADRNLALGINKIVNHVFVHSPWLDRKPGMTLDKVGTFLQRGQTWWEMSHGFWTYLENSQRLLQKGQPVVDIAVFTGEEIPRRALLPDRLVNTLPGLFGKQRVASEKERLKNEGFPKYEMPRTVSTQANMARPENWIDPLRGYAYDSFNKDALLNLATVENGKVVFASGMKYSILVIPGNRKMAPQGGERMSIEVARKLLELLNDGATILMQQTPTKTISLNEDSDRLKAILDEMFSGTEKSMELNGEKLKYIQKGKGRLIFGSFENSTLELLGVDPDFTSDATGKLAWNHRNSDEGDIYFIANQTAESLTATMSFRANSKAPFLFNPATGKYAECTYQTDESGRVMIKYSFHSYESVFVLFGDKGGAAGEKLKSANPSSVDTINTTWEVSFDSDFGGSEKAQTFQSLTDWSKNADDAIKYYSGEAVYKSTFNWDGDTTGLWLDLGKVCDVAEVSLNGSEPVVLWTAPYHLAATSLKKGENRLTIKVANTWNNRLIGDHRLPEDQRITWTTAPYRLEGQPLLPAGLLGPVTLQRQK</sequence>
<evidence type="ECO:0000256" key="2">
    <source>
        <dbReference type="ARBA" id="ARBA00022801"/>
    </source>
</evidence>
<keyword evidence="4" id="KW-1185">Reference proteome</keyword>
<keyword evidence="1" id="KW-0732">Signal</keyword>
<dbReference type="AlphaFoldDB" id="A0A419W4D2"/>
<dbReference type="GO" id="GO:0016787">
    <property type="term" value="F:hydrolase activity"/>
    <property type="evidence" value="ECO:0007669"/>
    <property type="project" value="UniProtKB-KW"/>
</dbReference>
<dbReference type="PROSITE" id="PS51257">
    <property type="entry name" value="PROKAR_LIPOPROTEIN"/>
    <property type="match status" value="1"/>
</dbReference>
<dbReference type="OrthoDB" id="9761519at2"/>
<accession>A0A419W4D2</accession>
<dbReference type="Proteomes" id="UP000283387">
    <property type="component" value="Unassembled WGS sequence"/>
</dbReference>
<reference evidence="3 4" key="1">
    <citation type="submission" date="2018-09" db="EMBL/GenBank/DDBJ databases">
        <title>Genomic Encyclopedia of Archaeal and Bacterial Type Strains, Phase II (KMG-II): from individual species to whole genera.</title>
        <authorList>
            <person name="Goeker M."/>
        </authorList>
    </citation>
    <scope>NUCLEOTIDE SEQUENCE [LARGE SCALE GENOMIC DNA]</scope>
    <source>
        <strain evidence="3 4">DSM 27148</strain>
    </source>
</reference>
<name>A0A419W4D2_9BACT</name>
<gene>
    <name evidence="3" type="ORF">BC643_0639</name>
</gene>
<evidence type="ECO:0000313" key="4">
    <source>
        <dbReference type="Proteomes" id="UP000283387"/>
    </source>
</evidence>
<dbReference type="Gene3D" id="2.60.120.260">
    <property type="entry name" value="Galactose-binding domain-like"/>
    <property type="match status" value="2"/>
</dbReference>
<dbReference type="Pfam" id="PF17132">
    <property type="entry name" value="Glyco_hydro_106"/>
    <property type="match status" value="2"/>
</dbReference>
<protein>
    <submittedName>
        <fullName evidence="3">Alpha-L-rhamnosidase-like protein</fullName>
    </submittedName>
</protein>
<dbReference type="SUPFAM" id="SSF49785">
    <property type="entry name" value="Galactose-binding domain-like"/>
    <property type="match status" value="1"/>
</dbReference>
<dbReference type="InterPro" id="IPR008979">
    <property type="entry name" value="Galactose-bd-like_sf"/>
</dbReference>
<organism evidence="3 4">
    <name type="scientific">Mangrovibacterium diazotrophicum</name>
    <dbReference type="NCBI Taxonomy" id="1261403"/>
    <lineage>
        <taxon>Bacteria</taxon>
        <taxon>Pseudomonadati</taxon>
        <taxon>Bacteroidota</taxon>
        <taxon>Bacteroidia</taxon>
        <taxon>Marinilabiliales</taxon>
        <taxon>Prolixibacteraceae</taxon>
        <taxon>Mangrovibacterium</taxon>
    </lineage>
</organism>
<dbReference type="PANTHER" id="PTHR43817:SF1">
    <property type="entry name" value="HYDROLASE, FAMILY 43, PUTATIVE (AFU_ORTHOLOGUE AFUA_3G01660)-RELATED"/>
    <property type="match status" value="1"/>
</dbReference>
<keyword evidence="2" id="KW-0378">Hydrolase</keyword>
<evidence type="ECO:0000256" key="1">
    <source>
        <dbReference type="ARBA" id="ARBA00022729"/>
    </source>
</evidence>
<comment type="caution">
    <text evidence="3">The sequence shown here is derived from an EMBL/GenBank/DDBJ whole genome shotgun (WGS) entry which is preliminary data.</text>
</comment>
<dbReference type="EMBL" id="RAPN01000001">
    <property type="protein sequence ID" value="RKD90302.1"/>
    <property type="molecule type" value="Genomic_DNA"/>
</dbReference>
<dbReference type="RefSeq" id="WP_120271721.1">
    <property type="nucleotide sequence ID" value="NZ_RAPN01000001.1"/>
</dbReference>
<evidence type="ECO:0000313" key="3">
    <source>
        <dbReference type="EMBL" id="RKD90302.1"/>
    </source>
</evidence>
<proteinExistence type="predicted"/>
<dbReference type="NCBIfam" id="NF045579">
    <property type="entry name" value="rhamnoside_JR"/>
    <property type="match status" value="1"/>
</dbReference>
<dbReference type="PANTHER" id="PTHR43817">
    <property type="entry name" value="GLYCOSYL HYDROLASE"/>
    <property type="match status" value="1"/>
</dbReference>